<dbReference type="PROSITE" id="PS50850">
    <property type="entry name" value="MFS"/>
    <property type="match status" value="1"/>
</dbReference>
<feature type="domain" description="Major facilitator superfamily (MFS) profile" evidence="8">
    <location>
        <begin position="11"/>
        <end position="458"/>
    </location>
</feature>
<feature type="transmembrane region" description="Helical" evidence="6">
    <location>
        <begin position="46"/>
        <end position="66"/>
    </location>
</feature>
<evidence type="ECO:0000256" key="7">
    <source>
        <dbReference type="SAM" id="SignalP"/>
    </source>
</evidence>
<dbReference type="Proteomes" id="UP000645217">
    <property type="component" value="Unassembled WGS sequence"/>
</dbReference>
<feature type="transmembrane region" description="Helical" evidence="6">
    <location>
        <begin position="336"/>
        <end position="354"/>
    </location>
</feature>
<protein>
    <submittedName>
        <fullName evidence="9">MFS transporter</fullName>
    </submittedName>
</protein>
<feature type="signal peptide" evidence="7">
    <location>
        <begin position="1"/>
        <end position="25"/>
    </location>
</feature>
<keyword evidence="5 6" id="KW-0472">Membrane</keyword>
<feature type="transmembrane region" description="Helical" evidence="6">
    <location>
        <begin position="220"/>
        <end position="244"/>
    </location>
</feature>
<feature type="transmembrane region" description="Helical" evidence="6">
    <location>
        <begin position="195"/>
        <end position="214"/>
    </location>
</feature>
<evidence type="ECO:0000313" key="9">
    <source>
        <dbReference type="EMBL" id="GGK65405.1"/>
    </source>
</evidence>
<dbReference type="SUPFAM" id="SSF103473">
    <property type="entry name" value="MFS general substrate transporter"/>
    <property type="match status" value="2"/>
</dbReference>
<feature type="transmembrane region" description="Helical" evidence="6">
    <location>
        <begin position="264"/>
        <end position="287"/>
    </location>
</feature>
<organism evidence="9 10">
    <name type="scientific">Sphaerisporangium melleum</name>
    <dbReference type="NCBI Taxonomy" id="321316"/>
    <lineage>
        <taxon>Bacteria</taxon>
        <taxon>Bacillati</taxon>
        <taxon>Actinomycetota</taxon>
        <taxon>Actinomycetes</taxon>
        <taxon>Streptosporangiales</taxon>
        <taxon>Streptosporangiaceae</taxon>
        <taxon>Sphaerisporangium</taxon>
    </lineage>
</organism>
<accession>A0A917QRY8</accession>
<keyword evidence="7" id="KW-0732">Signal</keyword>
<sequence>MAGKTSSHRLTFAVLSAAAASFAMLQSLVGPVLPTIQHDLATTQSAVTWVLTAWLVSASVATPLLGRIGDMLGKDRTLLVALGAIALGSLVAALAPTIEVLIAGRVIQGLGGAVFPLSFGIIRDEFPPERVSGAVGGLSAVLAVGGGLGTLIAGPIVQLLNWRWLFWIPMVVVAATAVLAHRYIPRSPVRTEGRVAWPAAALLSGWLVALLIPLSNGAAWGWTSLPVITLLVLAVLAFAGWIAVETRSSAPLVDMRMMRLPAVWTTNLVALLFGAGMFSVVAFVPIFVQIPSATGYGFGSSVTEAGLMTLPMLVTMAVAGGLSGPISPVIGAKAQLVWGSVLCLVACLLLAAYHDRPWQIALAEGIIGIGIGLAYAAMTGLIVRSVPAHQTGVAGGMNANIRTIGGSIGTAVVGTVIASGARPDGLPQESGFTYAFLLLAACAAVTVALTLLVPAARRAPAHQAAPGEALTGATR</sequence>
<proteinExistence type="predicted"/>
<keyword evidence="3 6" id="KW-0812">Transmembrane</keyword>
<feature type="chain" id="PRO_5038997717" evidence="7">
    <location>
        <begin position="26"/>
        <end position="475"/>
    </location>
</feature>
<keyword evidence="4 6" id="KW-1133">Transmembrane helix</keyword>
<comment type="subcellular location">
    <subcellularLocation>
        <location evidence="1">Cell membrane</location>
        <topology evidence="1">Multi-pass membrane protein</topology>
    </subcellularLocation>
</comment>
<dbReference type="InterPro" id="IPR020846">
    <property type="entry name" value="MFS_dom"/>
</dbReference>
<evidence type="ECO:0000256" key="2">
    <source>
        <dbReference type="ARBA" id="ARBA00022448"/>
    </source>
</evidence>
<dbReference type="GO" id="GO:0005886">
    <property type="term" value="C:plasma membrane"/>
    <property type="evidence" value="ECO:0007669"/>
    <property type="project" value="UniProtKB-SubCell"/>
</dbReference>
<evidence type="ECO:0000256" key="5">
    <source>
        <dbReference type="ARBA" id="ARBA00023136"/>
    </source>
</evidence>
<evidence type="ECO:0000256" key="3">
    <source>
        <dbReference type="ARBA" id="ARBA00022692"/>
    </source>
</evidence>
<reference evidence="9" key="2">
    <citation type="submission" date="2020-09" db="EMBL/GenBank/DDBJ databases">
        <authorList>
            <person name="Sun Q."/>
            <person name="Ohkuma M."/>
        </authorList>
    </citation>
    <scope>NUCLEOTIDE SEQUENCE</scope>
    <source>
        <strain evidence="9">JCM 13064</strain>
    </source>
</reference>
<keyword evidence="2" id="KW-0813">Transport</keyword>
<dbReference type="CDD" id="cd17504">
    <property type="entry name" value="MFS_MMR_MDR_like"/>
    <property type="match status" value="1"/>
</dbReference>
<dbReference type="InterPro" id="IPR036259">
    <property type="entry name" value="MFS_trans_sf"/>
</dbReference>
<dbReference type="GO" id="GO:0022857">
    <property type="term" value="F:transmembrane transporter activity"/>
    <property type="evidence" value="ECO:0007669"/>
    <property type="project" value="InterPro"/>
</dbReference>
<feature type="transmembrane region" description="Helical" evidence="6">
    <location>
        <begin position="404"/>
        <end position="421"/>
    </location>
</feature>
<feature type="transmembrane region" description="Helical" evidence="6">
    <location>
        <begin position="433"/>
        <end position="453"/>
    </location>
</feature>
<dbReference type="Gene3D" id="1.20.1720.10">
    <property type="entry name" value="Multidrug resistance protein D"/>
    <property type="match status" value="1"/>
</dbReference>
<evidence type="ECO:0000259" key="8">
    <source>
        <dbReference type="PROSITE" id="PS50850"/>
    </source>
</evidence>
<keyword evidence="10" id="KW-1185">Reference proteome</keyword>
<feature type="transmembrane region" description="Helical" evidence="6">
    <location>
        <begin position="78"/>
        <end position="96"/>
    </location>
</feature>
<dbReference type="Pfam" id="PF07690">
    <property type="entry name" value="MFS_1"/>
    <property type="match status" value="1"/>
</dbReference>
<dbReference type="Gene3D" id="1.20.1250.20">
    <property type="entry name" value="MFS general substrate transporter like domains"/>
    <property type="match status" value="1"/>
</dbReference>
<evidence type="ECO:0000313" key="10">
    <source>
        <dbReference type="Proteomes" id="UP000645217"/>
    </source>
</evidence>
<dbReference type="PANTHER" id="PTHR42718">
    <property type="entry name" value="MAJOR FACILITATOR SUPERFAMILY MULTIDRUG TRANSPORTER MFSC"/>
    <property type="match status" value="1"/>
</dbReference>
<comment type="caution">
    <text evidence="9">The sequence shown here is derived from an EMBL/GenBank/DDBJ whole genome shotgun (WGS) entry which is preliminary data.</text>
</comment>
<reference evidence="9" key="1">
    <citation type="journal article" date="2014" name="Int. J. Syst. Evol. Microbiol.">
        <title>Complete genome sequence of Corynebacterium casei LMG S-19264T (=DSM 44701T), isolated from a smear-ripened cheese.</title>
        <authorList>
            <consortium name="US DOE Joint Genome Institute (JGI-PGF)"/>
            <person name="Walter F."/>
            <person name="Albersmeier A."/>
            <person name="Kalinowski J."/>
            <person name="Ruckert C."/>
        </authorList>
    </citation>
    <scope>NUCLEOTIDE SEQUENCE</scope>
    <source>
        <strain evidence="9">JCM 13064</strain>
    </source>
</reference>
<gene>
    <name evidence="9" type="ORF">GCM10007964_05540</name>
</gene>
<dbReference type="PANTHER" id="PTHR42718:SF9">
    <property type="entry name" value="MAJOR FACILITATOR SUPERFAMILY MULTIDRUG TRANSPORTER MFSC"/>
    <property type="match status" value="1"/>
</dbReference>
<feature type="transmembrane region" description="Helical" evidence="6">
    <location>
        <begin position="360"/>
        <end position="383"/>
    </location>
</feature>
<dbReference type="AlphaFoldDB" id="A0A917QRY8"/>
<feature type="transmembrane region" description="Helical" evidence="6">
    <location>
        <begin position="134"/>
        <end position="158"/>
    </location>
</feature>
<feature type="transmembrane region" description="Helical" evidence="6">
    <location>
        <begin position="307"/>
        <end position="324"/>
    </location>
</feature>
<dbReference type="InterPro" id="IPR011701">
    <property type="entry name" value="MFS"/>
</dbReference>
<evidence type="ECO:0000256" key="4">
    <source>
        <dbReference type="ARBA" id="ARBA00022989"/>
    </source>
</evidence>
<dbReference type="EMBL" id="BMNT01000002">
    <property type="protein sequence ID" value="GGK65405.1"/>
    <property type="molecule type" value="Genomic_DNA"/>
</dbReference>
<evidence type="ECO:0000256" key="1">
    <source>
        <dbReference type="ARBA" id="ARBA00004651"/>
    </source>
</evidence>
<dbReference type="RefSeq" id="WP_189161312.1">
    <property type="nucleotide sequence ID" value="NZ_BMNT01000002.1"/>
</dbReference>
<evidence type="ECO:0000256" key="6">
    <source>
        <dbReference type="SAM" id="Phobius"/>
    </source>
</evidence>
<feature type="transmembrane region" description="Helical" evidence="6">
    <location>
        <begin position="102"/>
        <end position="122"/>
    </location>
</feature>
<feature type="transmembrane region" description="Helical" evidence="6">
    <location>
        <begin position="164"/>
        <end position="183"/>
    </location>
</feature>
<name>A0A917QRY8_9ACTN</name>